<dbReference type="InterPro" id="IPR016181">
    <property type="entry name" value="Acyl_CoA_acyltransferase"/>
</dbReference>
<keyword evidence="2" id="KW-0012">Acyltransferase</keyword>
<evidence type="ECO:0000313" key="4">
    <source>
        <dbReference type="EMBL" id="BAU46994.1"/>
    </source>
</evidence>
<keyword evidence="1 4" id="KW-0808">Transferase</keyword>
<reference evidence="4 5" key="1">
    <citation type="submission" date="2015-08" db="EMBL/GenBank/DDBJ databases">
        <title>Complete genome sequence of Sulfurifustis variabilis.</title>
        <authorList>
            <person name="Miura A."/>
            <person name="Kojima H."/>
            <person name="Fukui M."/>
        </authorList>
    </citation>
    <scope>NUCLEOTIDE SEQUENCE [LARGE SCALE GENOMIC DNA]</scope>
    <source>
        <strain evidence="5">skN76</strain>
    </source>
</reference>
<name>A0A1B4V6T2_9GAMM</name>
<evidence type="ECO:0000256" key="2">
    <source>
        <dbReference type="ARBA" id="ARBA00023315"/>
    </source>
</evidence>
<accession>A0A1B4V6T2</accession>
<dbReference type="PANTHER" id="PTHR43877">
    <property type="entry name" value="AMINOALKYLPHOSPHONATE N-ACETYLTRANSFERASE-RELATED-RELATED"/>
    <property type="match status" value="1"/>
</dbReference>
<protein>
    <submittedName>
        <fullName evidence="4">Acetyltransferase</fullName>
    </submittedName>
</protein>
<dbReference type="AlphaFoldDB" id="A0A1B4V6T2"/>
<sequence length="158" mass="17886">MNEAKIHLRPLRTTDIEAIMQLHRELGWNPAFHADGSTLRSRLTTLTEEENALLLVAELNGDVAGYVHGEIVTYLLFAGREMLVSELFVTEAARGRGVGTALMAAMEAEAVKRRCFRISVLNSRERESYKRGFYPSLGYEERVHTANFTKRLDWGESN</sequence>
<dbReference type="Gene3D" id="3.40.630.30">
    <property type="match status" value="1"/>
</dbReference>
<dbReference type="GO" id="GO:0016747">
    <property type="term" value="F:acyltransferase activity, transferring groups other than amino-acyl groups"/>
    <property type="evidence" value="ECO:0007669"/>
    <property type="project" value="InterPro"/>
</dbReference>
<dbReference type="InterPro" id="IPR000182">
    <property type="entry name" value="GNAT_dom"/>
</dbReference>
<dbReference type="RefSeq" id="WP_096458074.1">
    <property type="nucleotide sequence ID" value="NZ_AP014936.1"/>
</dbReference>
<dbReference type="CDD" id="cd04301">
    <property type="entry name" value="NAT_SF"/>
    <property type="match status" value="1"/>
</dbReference>
<dbReference type="KEGG" id="sva:SVA_0412"/>
<evidence type="ECO:0000259" key="3">
    <source>
        <dbReference type="PROSITE" id="PS51186"/>
    </source>
</evidence>
<dbReference type="InterPro" id="IPR050832">
    <property type="entry name" value="Bact_Acetyltransf"/>
</dbReference>
<evidence type="ECO:0000313" key="5">
    <source>
        <dbReference type="Proteomes" id="UP000218899"/>
    </source>
</evidence>
<proteinExistence type="predicted"/>
<dbReference type="Pfam" id="PF00583">
    <property type="entry name" value="Acetyltransf_1"/>
    <property type="match status" value="1"/>
</dbReference>
<gene>
    <name evidence="4" type="ORF">SVA_0412</name>
</gene>
<evidence type="ECO:0000256" key="1">
    <source>
        <dbReference type="ARBA" id="ARBA00022679"/>
    </source>
</evidence>
<dbReference type="Proteomes" id="UP000218899">
    <property type="component" value="Chromosome"/>
</dbReference>
<dbReference type="EMBL" id="AP014936">
    <property type="protein sequence ID" value="BAU46994.1"/>
    <property type="molecule type" value="Genomic_DNA"/>
</dbReference>
<feature type="domain" description="N-acetyltransferase" evidence="3">
    <location>
        <begin position="6"/>
        <end position="155"/>
    </location>
</feature>
<keyword evidence="5" id="KW-1185">Reference proteome</keyword>
<dbReference type="OrthoDB" id="9805924at2"/>
<dbReference type="PROSITE" id="PS51186">
    <property type="entry name" value="GNAT"/>
    <property type="match status" value="1"/>
</dbReference>
<dbReference type="SUPFAM" id="SSF55729">
    <property type="entry name" value="Acyl-CoA N-acyltransferases (Nat)"/>
    <property type="match status" value="1"/>
</dbReference>
<organism evidence="4 5">
    <name type="scientific">Sulfurifustis variabilis</name>
    <dbReference type="NCBI Taxonomy" id="1675686"/>
    <lineage>
        <taxon>Bacteria</taxon>
        <taxon>Pseudomonadati</taxon>
        <taxon>Pseudomonadota</taxon>
        <taxon>Gammaproteobacteria</taxon>
        <taxon>Acidiferrobacterales</taxon>
        <taxon>Acidiferrobacteraceae</taxon>
        <taxon>Sulfurifustis</taxon>
    </lineage>
</organism>